<keyword evidence="2" id="KW-1133">Transmembrane helix</keyword>
<dbReference type="Pfam" id="PF10646">
    <property type="entry name" value="Germane"/>
    <property type="match status" value="1"/>
</dbReference>
<comment type="caution">
    <text evidence="4">The sequence shown here is derived from an EMBL/GenBank/DDBJ whole genome shotgun (WGS) entry which is preliminary data.</text>
</comment>
<protein>
    <recommendedName>
        <fullName evidence="3">GerMN domain-containing protein</fullName>
    </recommendedName>
</protein>
<dbReference type="AlphaFoldDB" id="A0A917X0K4"/>
<dbReference type="RefSeq" id="WP_190253163.1">
    <property type="nucleotide sequence ID" value="NZ_BMPI01000031.1"/>
</dbReference>
<feature type="compositionally biased region" description="Low complexity" evidence="1">
    <location>
        <begin position="76"/>
        <end position="98"/>
    </location>
</feature>
<dbReference type="EMBL" id="BMPI01000031">
    <property type="protein sequence ID" value="GGM49083.1"/>
    <property type="molecule type" value="Genomic_DNA"/>
</dbReference>
<reference evidence="4" key="2">
    <citation type="submission" date="2020-09" db="EMBL/GenBank/DDBJ databases">
        <authorList>
            <person name="Sun Q."/>
            <person name="Ohkuma M."/>
        </authorList>
    </citation>
    <scope>NUCLEOTIDE SEQUENCE</scope>
    <source>
        <strain evidence="4">JCM 19831</strain>
    </source>
</reference>
<dbReference type="Proteomes" id="UP000642070">
    <property type="component" value="Unassembled WGS sequence"/>
</dbReference>
<accession>A0A917X0K4</accession>
<evidence type="ECO:0000313" key="5">
    <source>
        <dbReference type="Proteomes" id="UP000642070"/>
    </source>
</evidence>
<sequence length="337" mass="35285">MRPGETPEDRLRDALRARAVEVEPAPDALARIRMRTAGRRRSGWAMIGAAGAVAAAVAAAVVVFAPERGPEPDPQPAATASRVTPSPAPPSASAAPSPASVQLPVYFIRNGMLYREFHAVPLTADTDADRIAAAVRESLTGEARDPDYGTAWPPGITVRGVSIDGKAVTVDLGDVGADARDGARALAVQQLVYTVAAASTYTSIKKADAIRLVVDGAPVAKLWGSVDAGGPLRQAPMTEVQGPVWVIDPQQDQQAGRSFTVYLAGVVHEGTVQLRIRGAGGKVVFERTVQLSAGAPALGEARVPVTLPPGRYTVESWYVSMQDSSVQAVDDHEFTVG</sequence>
<dbReference type="Pfam" id="PF10648">
    <property type="entry name" value="Gmad2"/>
    <property type="match status" value="1"/>
</dbReference>
<name>A0A917X0K4_9ACTN</name>
<evidence type="ECO:0000313" key="4">
    <source>
        <dbReference type="EMBL" id="GGM49083.1"/>
    </source>
</evidence>
<reference evidence="4" key="1">
    <citation type="journal article" date="2014" name="Int. J. Syst. Evol. Microbiol.">
        <title>Complete genome sequence of Corynebacterium casei LMG S-19264T (=DSM 44701T), isolated from a smear-ripened cheese.</title>
        <authorList>
            <consortium name="US DOE Joint Genome Institute (JGI-PGF)"/>
            <person name="Walter F."/>
            <person name="Albersmeier A."/>
            <person name="Kalinowski J."/>
            <person name="Ruckert C."/>
        </authorList>
    </citation>
    <scope>NUCLEOTIDE SEQUENCE</scope>
    <source>
        <strain evidence="4">JCM 19831</strain>
    </source>
</reference>
<feature type="region of interest" description="Disordered" evidence="1">
    <location>
        <begin position="68"/>
        <end position="98"/>
    </location>
</feature>
<keyword evidence="2" id="KW-0472">Membrane</keyword>
<keyword evidence="2" id="KW-0812">Transmembrane</keyword>
<proteinExistence type="predicted"/>
<evidence type="ECO:0000256" key="1">
    <source>
        <dbReference type="SAM" id="MobiDB-lite"/>
    </source>
</evidence>
<feature type="domain" description="GerMN" evidence="3">
    <location>
        <begin position="131"/>
        <end position="223"/>
    </location>
</feature>
<dbReference type="InterPro" id="IPR018911">
    <property type="entry name" value="Gmad2_Ig-like_dom"/>
</dbReference>
<dbReference type="InterPro" id="IPR019606">
    <property type="entry name" value="GerMN"/>
</dbReference>
<gene>
    <name evidence="4" type="ORF">GCM10007977_058380</name>
</gene>
<evidence type="ECO:0000259" key="3">
    <source>
        <dbReference type="SMART" id="SM00909"/>
    </source>
</evidence>
<dbReference type="SMART" id="SM00909">
    <property type="entry name" value="Germane"/>
    <property type="match status" value="1"/>
</dbReference>
<organism evidence="4 5">
    <name type="scientific">Dactylosporangium sucinum</name>
    <dbReference type="NCBI Taxonomy" id="1424081"/>
    <lineage>
        <taxon>Bacteria</taxon>
        <taxon>Bacillati</taxon>
        <taxon>Actinomycetota</taxon>
        <taxon>Actinomycetes</taxon>
        <taxon>Micromonosporales</taxon>
        <taxon>Micromonosporaceae</taxon>
        <taxon>Dactylosporangium</taxon>
    </lineage>
</organism>
<keyword evidence="5" id="KW-1185">Reference proteome</keyword>
<feature type="transmembrane region" description="Helical" evidence="2">
    <location>
        <begin position="43"/>
        <end position="65"/>
    </location>
</feature>
<evidence type="ECO:0000256" key="2">
    <source>
        <dbReference type="SAM" id="Phobius"/>
    </source>
</evidence>